<comment type="caution">
    <text evidence="1">The sequence shown here is derived from an EMBL/GenBank/DDBJ whole genome shotgun (WGS) entry which is preliminary data.</text>
</comment>
<evidence type="ECO:0000313" key="1">
    <source>
        <dbReference type="EMBL" id="MPM06991.1"/>
    </source>
</evidence>
<sequence length="351" mass="37363">MRAGRSGQPALPCRLVALASAELNQRAQPVDSPGLEVQAPGPPAPIALAAGGGNVHPPLGSEFQPILHGQYCILGTAEEHLSDHLPDHLVVGTLKISPDHILARPVHGIIPAACGVVVMRPGIDDTVVYTVVGKVCIGGIQLPAFHVEGKLKDFHAGEVVRVPEILDVLGYYSQILCNDGKIIAQCLLEGNKQLLARSFNPGAVHRGFFTLGNFPICGKTTEVVYAYNVTGLQGFLDSLDPPGKALLPMGFPVIDGITPQLSVIGKRIRRHTAGNGLPAILVNLEQVTVCPCIHTVRCDKYGYVTDDLNAVRVGIALYFLPLGEEEVLLDLDDLNVAGELFLSLFQGCCFS</sequence>
<accession>A0A644WTU8</accession>
<reference evidence="1" key="1">
    <citation type="submission" date="2019-08" db="EMBL/GenBank/DDBJ databases">
        <authorList>
            <person name="Kucharzyk K."/>
            <person name="Murdoch R.W."/>
            <person name="Higgins S."/>
            <person name="Loffler F."/>
        </authorList>
    </citation>
    <scope>NUCLEOTIDE SEQUENCE</scope>
</reference>
<name>A0A644WTU8_9ZZZZ</name>
<protein>
    <submittedName>
        <fullName evidence="1">Uncharacterized protein</fullName>
    </submittedName>
</protein>
<dbReference type="AlphaFoldDB" id="A0A644WTU8"/>
<proteinExistence type="predicted"/>
<dbReference type="EMBL" id="VSSQ01001288">
    <property type="protein sequence ID" value="MPM06991.1"/>
    <property type="molecule type" value="Genomic_DNA"/>
</dbReference>
<gene>
    <name evidence="1" type="ORF">SDC9_53295</name>
</gene>
<organism evidence="1">
    <name type="scientific">bioreactor metagenome</name>
    <dbReference type="NCBI Taxonomy" id="1076179"/>
    <lineage>
        <taxon>unclassified sequences</taxon>
        <taxon>metagenomes</taxon>
        <taxon>ecological metagenomes</taxon>
    </lineage>
</organism>